<evidence type="ECO:0000313" key="2">
    <source>
        <dbReference type="EMBL" id="EJR03170.1"/>
    </source>
</evidence>
<dbReference type="PATRIC" id="fig|1053219.3.peg.1109"/>
<proteinExistence type="predicted"/>
<reference evidence="2 3" key="1">
    <citation type="submission" date="2012-04" db="EMBL/GenBank/DDBJ databases">
        <title>The Genome Sequence of Bacillus cereus MC67.</title>
        <authorList>
            <consortium name="The Broad Institute Genome Sequencing Platform"/>
            <consortium name="The Broad Institute Genome Sequencing Center for Infectious Disease"/>
            <person name="Feldgarden M."/>
            <person name="Van der Auwera G.A."/>
            <person name="Mahillon J."/>
            <person name="Duprez V."/>
            <person name="Timmery S."/>
            <person name="Mattelet C."/>
            <person name="Dierick K."/>
            <person name="Sun M."/>
            <person name="Yu Z."/>
            <person name="Zhu L."/>
            <person name="Hu X."/>
            <person name="Shank E.B."/>
            <person name="Swiecicka I."/>
            <person name="Hansen B.M."/>
            <person name="Andrup L."/>
            <person name="Young S.K."/>
            <person name="Zeng Q."/>
            <person name="Gargeya S."/>
            <person name="Fitzgerald M."/>
            <person name="Haas B."/>
            <person name="Abouelleil A."/>
            <person name="Alvarado L."/>
            <person name="Arachchi H.M."/>
            <person name="Berlin A."/>
            <person name="Chapman S.B."/>
            <person name="Goldberg J."/>
            <person name="Griggs A."/>
            <person name="Gujja S."/>
            <person name="Hansen M."/>
            <person name="Howarth C."/>
            <person name="Imamovic A."/>
            <person name="Larimer J."/>
            <person name="McCowen C."/>
            <person name="Montmayeur A."/>
            <person name="Murphy C."/>
            <person name="Neiman D."/>
            <person name="Pearson M."/>
            <person name="Priest M."/>
            <person name="Roberts A."/>
            <person name="Saif S."/>
            <person name="Shea T."/>
            <person name="Sisk P."/>
            <person name="Sykes S."/>
            <person name="Wortman J."/>
            <person name="Nusbaum C."/>
            <person name="Birren B."/>
        </authorList>
    </citation>
    <scope>NUCLEOTIDE SEQUENCE [LARGE SCALE GENOMIC DNA]</scope>
    <source>
        <strain evidence="2 3">MC67</strain>
    </source>
</reference>
<gene>
    <name evidence="2" type="ORF">II3_01087</name>
</gene>
<dbReference type="AlphaFoldDB" id="J8FPW4"/>
<organism evidence="2 3">
    <name type="scientific">Bacillus cereus MC67</name>
    <dbReference type="NCBI Taxonomy" id="1053219"/>
    <lineage>
        <taxon>Bacteria</taxon>
        <taxon>Bacillati</taxon>
        <taxon>Bacillota</taxon>
        <taxon>Bacilli</taxon>
        <taxon>Bacillales</taxon>
        <taxon>Bacillaceae</taxon>
        <taxon>Bacillus</taxon>
        <taxon>Bacillus cereus group</taxon>
    </lineage>
</organism>
<dbReference type="RefSeq" id="WP_002158796.1">
    <property type="nucleotide sequence ID" value="NZ_JH792113.1"/>
</dbReference>
<comment type="caution">
    <text evidence="2">The sequence shown here is derived from an EMBL/GenBank/DDBJ whole genome shotgun (WGS) entry which is preliminary data.</text>
</comment>
<feature type="coiled-coil region" evidence="1">
    <location>
        <begin position="92"/>
        <end position="119"/>
    </location>
</feature>
<accession>J8FPW4</accession>
<evidence type="ECO:0000256" key="1">
    <source>
        <dbReference type="SAM" id="Coils"/>
    </source>
</evidence>
<keyword evidence="1" id="KW-0175">Coiled coil</keyword>
<dbReference type="EMBL" id="AHEN01000008">
    <property type="protein sequence ID" value="EJR03170.1"/>
    <property type="molecule type" value="Genomic_DNA"/>
</dbReference>
<evidence type="ECO:0000313" key="3">
    <source>
        <dbReference type="Proteomes" id="UP000006997"/>
    </source>
</evidence>
<dbReference type="Proteomes" id="UP000006997">
    <property type="component" value="Unassembled WGS sequence"/>
</dbReference>
<dbReference type="HOGENOM" id="CLU_1657278_0_0_9"/>
<protein>
    <submittedName>
        <fullName evidence="2">Uncharacterized protein</fullName>
    </submittedName>
</protein>
<sequence length="159" mass="18768">MRKMDLFMKVLKEQSRFYQYSTDFWENTGVSLGEIFSDFNPIRTTALIIKSELQWVRCKELINLFLTDEIGEEELEYRMLGVDTTLAEEISLEQVSAAIKELSKIREDLQLRISELDDNGVYFRDLNEEQLLVDLLEELRFFSNKKTSSFTEPHKIKIP</sequence>
<name>J8FPW4_BACCE</name>